<reference evidence="1 2" key="1">
    <citation type="journal article" date="2018" name="Sci. Rep.">
        <title>Genomic signatures of local adaptation to the degree of environmental predictability in rotifers.</title>
        <authorList>
            <person name="Franch-Gras L."/>
            <person name="Hahn C."/>
            <person name="Garcia-Roger E.M."/>
            <person name="Carmona M.J."/>
            <person name="Serra M."/>
            <person name="Gomez A."/>
        </authorList>
    </citation>
    <scope>NUCLEOTIDE SEQUENCE [LARGE SCALE GENOMIC DNA]</scope>
    <source>
        <strain evidence="1">HYR1</strain>
    </source>
</reference>
<evidence type="ECO:0000313" key="1">
    <source>
        <dbReference type="EMBL" id="RNA29661.1"/>
    </source>
</evidence>
<accession>A0A3M7S1G8</accession>
<dbReference type="EMBL" id="REGN01002177">
    <property type="protein sequence ID" value="RNA29661.1"/>
    <property type="molecule type" value="Genomic_DNA"/>
</dbReference>
<protein>
    <submittedName>
        <fullName evidence="1">Uncharacterized protein</fullName>
    </submittedName>
</protein>
<dbReference type="AlphaFoldDB" id="A0A3M7S1G8"/>
<dbReference type="Proteomes" id="UP000276133">
    <property type="component" value="Unassembled WGS sequence"/>
</dbReference>
<organism evidence="1 2">
    <name type="scientific">Brachionus plicatilis</name>
    <name type="common">Marine rotifer</name>
    <name type="synonym">Brachionus muelleri</name>
    <dbReference type="NCBI Taxonomy" id="10195"/>
    <lineage>
        <taxon>Eukaryota</taxon>
        <taxon>Metazoa</taxon>
        <taxon>Spiralia</taxon>
        <taxon>Gnathifera</taxon>
        <taxon>Rotifera</taxon>
        <taxon>Eurotatoria</taxon>
        <taxon>Monogononta</taxon>
        <taxon>Pseudotrocha</taxon>
        <taxon>Ploima</taxon>
        <taxon>Brachionidae</taxon>
        <taxon>Brachionus</taxon>
    </lineage>
</organism>
<sequence length="59" mass="6956">MGLNFGLIVYNFRCNRVNRFNPFEPHIINRGVLSLFNSKFKTDTYDDFQQALSDCPFMC</sequence>
<name>A0A3M7S1G8_BRAPC</name>
<comment type="caution">
    <text evidence="1">The sequence shown here is derived from an EMBL/GenBank/DDBJ whole genome shotgun (WGS) entry which is preliminary data.</text>
</comment>
<evidence type="ECO:0000313" key="2">
    <source>
        <dbReference type="Proteomes" id="UP000276133"/>
    </source>
</evidence>
<gene>
    <name evidence="1" type="ORF">BpHYR1_012710</name>
</gene>
<proteinExistence type="predicted"/>
<keyword evidence="2" id="KW-1185">Reference proteome</keyword>